<proteinExistence type="predicted"/>
<name>A0A0C3CGR9_HEBCY</name>
<evidence type="ECO:0000313" key="1">
    <source>
        <dbReference type="EMBL" id="KIM42806.1"/>
    </source>
</evidence>
<dbReference type="HOGENOM" id="CLU_2722514_0_0_1"/>
<sequence>MHGEGSHWGLRQELKEIQERISPSCYDRKNFSPPWKPKLIPFGGVFPGRKDDPERAYTRYQTNVVWVFEDIE</sequence>
<accession>A0A0C3CGR9</accession>
<protein>
    <submittedName>
        <fullName evidence="1">Uncharacterized protein</fullName>
    </submittedName>
</protein>
<organism evidence="1 2">
    <name type="scientific">Hebeloma cylindrosporum</name>
    <dbReference type="NCBI Taxonomy" id="76867"/>
    <lineage>
        <taxon>Eukaryota</taxon>
        <taxon>Fungi</taxon>
        <taxon>Dikarya</taxon>
        <taxon>Basidiomycota</taxon>
        <taxon>Agaricomycotina</taxon>
        <taxon>Agaricomycetes</taxon>
        <taxon>Agaricomycetidae</taxon>
        <taxon>Agaricales</taxon>
        <taxon>Agaricineae</taxon>
        <taxon>Hymenogastraceae</taxon>
        <taxon>Hebeloma</taxon>
    </lineage>
</organism>
<gene>
    <name evidence="1" type="ORF">M413DRAFT_444460</name>
</gene>
<reference evidence="1 2" key="1">
    <citation type="submission" date="2014-04" db="EMBL/GenBank/DDBJ databases">
        <authorList>
            <consortium name="DOE Joint Genome Institute"/>
            <person name="Kuo A."/>
            <person name="Gay G."/>
            <person name="Dore J."/>
            <person name="Kohler A."/>
            <person name="Nagy L.G."/>
            <person name="Floudas D."/>
            <person name="Copeland A."/>
            <person name="Barry K.W."/>
            <person name="Cichocki N."/>
            <person name="Veneault-Fourrey C."/>
            <person name="LaButti K."/>
            <person name="Lindquist E.A."/>
            <person name="Lipzen A."/>
            <person name="Lundell T."/>
            <person name="Morin E."/>
            <person name="Murat C."/>
            <person name="Sun H."/>
            <person name="Tunlid A."/>
            <person name="Henrissat B."/>
            <person name="Grigoriev I.V."/>
            <person name="Hibbett D.S."/>
            <person name="Martin F."/>
            <person name="Nordberg H.P."/>
            <person name="Cantor M.N."/>
            <person name="Hua S.X."/>
        </authorList>
    </citation>
    <scope>NUCLEOTIDE SEQUENCE [LARGE SCALE GENOMIC DNA]</scope>
    <source>
        <strain evidence="2">h7</strain>
    </source>
</reference>
<dbReference type="Proteomes" id="UP000053424">
    <property type="component" value="Unassembled WGS sequence"/>
</dbReference>
<reference evidence="2" key="2">
    <citation type="submission" date="2015-01" db="EMBL/GenBank/DDBJ databases">
        <title>Evolutionary Origins and Diversification of the Mycorrhizal Mutualists.</title>
        <authorList>
            <consortium name="DOE Joint Genome Institute"/>
            <consortium name="Mycorrhizal Genomics Consortium"/>
            <person name="Kohler A."/>
            <person name="Kuo A."/>
            <person name="Nagy L.G."/>
            <person name="Floudas D."/>
            <person name="Copeland A."/>
            <person name="Barry K.W."/>
            <person name="Cichocki N."/>
            <person name="Veneault-Fourrey C."/>
            <person name="LaButti K."/>
            <person name="Lindquist E.A."/>
            <person name="Lipzen A."/>
            <person name="Lundell T."/>
            <person name="Morin E."/>
            <person name="Murat C."/>
            <person name="Riley R."/>
            <person name="Ohm R."/>
            <person name="Sun H."/>
            <person name="Tunlid A."/>
            <person name="Henrissat B."/>
            <person name="Grigoriev I.V."/>
            <person name="Hibbett D.S."/>
            <person name="Martin F."/>
        </authorList>
    </citation>
    <scope>NUCLEOTIDE SEQUENCE [LARGE SCALE GENOMIC DNA]</scope>
    <source>
        <strain evidence="2">h7</strain>
    </source>
</reference>
<keyword evidence="2" id="KW-1185">Reference proteome</keyword>
<dbReference type="EMBL" id="KN831777">
    <property type="protein sequence ID" value="KIM42806.1"/>
    <property type="molecule type" value="Genomic_DNA"/>
</dbReference>
<dbReference type="AlphaFoldDB" id="A0A0C3CGR9"/>
<evidence type="ECO:0000313" key="2">
    <source>
        <dbReference type="Proteomes" id="UP000053424"/>
    </source>
</evidence>